<dbReference type="SUPFAM" id="SSF55785">
    <property type="entry name" value="PYP-like sensor domain (PAS domain)"/>
    <property type="match status" value="3"/>
</dbReference>
<dbReference type="Pfam" id="PF08447">
    <property type="entry name" value="PAS_3"/>
    <property type="match status" value="1"/>
</dbReference>
<reference evidence="12 13" key="1">
    <citation type="submission" date="2017-12" db="EMBL/GenBank/DDBJ databases">
        <title>The genome sequence of Caulobacter flavus CGMCC1 15093.</title>
        <authorList>
            <person name="Gao J."/>
            <person name="Mao X."/>
            <person name="Sun J."/>
        </authorList>
    </citation>
    <scope>NUCLEOTIDE SEQUENCE [LARGE SCALE GENOMIC DNA]</scope>
    <source>
        <strain evidence="12 13">CGMCC1 15093</strain>
    </source>
</reference>
<dbReference type="Gene3D" id="3.40.50.2300">
    <property type="match status" value="1"/>
</dbReference>
<feature type="domain" description="PAC" evidence="10">
    <location>
        <begin position="122"/>
        <end position="175"/>
    </location>
</feature>
<dbReference type="PRINTS" id="PR00344">
    <property type="entry name" value="BCTRLSENSOR"/>
</dbReference>
<evidence type="ECO:0000256" key="6">
    <source>
        <dbReference type="PROSITE-ProRule" id="PRU00169"/>
    </source>
</evidence>
<evidence type="ECO:0000313" key="12">
    <source>
        <dbReference type="EMBL" id="PLR18338.1"/>
    </source>
</evidence>
<dbReference type="SMART" id="SM00086">
    <property type="entry name" value="PAC"/>
    <property type="match status" value="3"/>
</dbReference>
<dbReference type="Gene3D" id="2.10.70.100">
    <property type="match status" value="1"/>
</dbReference>
<dbReference type="GO" id="GO:0000155">
    <property type="term" value="F:phosphorelay sensor kinase activity"/>
    <property type="evidence" value="ECO:0007669"/>
    <property type="project" value="InterPro"/>
</dbReference>
<dbReference type="PROSITE" id="PS50113">
    <property type="entry name" value="PAC"/>
    <property type="match status" value="2"/>
</dbReference>
<dbReference type="PANTHER" id="PTHR43065:SF42">
    <property type="entry name" value="TWO-COMPONENT SENSOR PPRA"/>
    <property type="match status" value="1"/>
</dbReference>
<dbReference type="SMART" id="SM00387">
    <property type="entry name" value="HATPase_c"/>
    <property type="match status" value="1"/>
</dbReference>
<dbReference type="InterPro" id="IPR003594">
    <property type="entry name" value="HATPase_dom"/>
</dbReference>
<dbReference type="AlphaFoldDB" id="A0A2N5CWZ4"/>
<dbReference type="Pfam" id="PF00512">
    <property type="entry name" value="HisKA"/>
    <property type="match status" value="1"/>
</dbReference>
<dbReference type="SMART" id="SM00091">
    <property type="entry name" value="PAS"/>
    <property type="match status" value="2"/>
</dbReference>
<dbReference type="InterPro" id="IPR000014">
    <property type="entry name" value="PAS"/>
</dbReference>
<evidence type="ECO:0000313" key="14">
    <source>
        <dbReference type="Proteomes" id="UP000281192"/>
    </source>
</evidence>
<evidence type="ECO:0000256" key="1">
    <source>
        <dbReference type="ARBA" id="ARBA00000085"/>
    </source>
</evidence>
<comment type="catalytic activity">
    <reaction evidence="1">
        <text>ATP + protein L-histidine = ADP + protein N-phospho-L-histidine.</text>
        <dbReference type="EC" id="2.7.13.3"/>
    </reaction>
</comment>
<dbReference type="Pfam" id="PF02518">
    <property type="entry name" value="HATPase_c"/>
    <property type="match status" value="1"/>
</dbReference>
<dbReference type="InterPro" id="IPR003018">
    <property type="entry name" value="GAF"/>
</dbReference>
<accession>A0A2N5CWZ4</accession>
<dbReference type="EMBL" id="CP026100">
    <property type="protein sequence ID" value="AYV47497.1"/>
    <property type="molecule type" value="Genomic_DNA"/>
</dbReference>
<dbReference type="KEGG" id="cfh:C1707_15190"/>
<dbReference type="InterPro" id="IPR005467">
    <property type="entry name" value="His_kinase_dom"/>
</dbReference>
<keyword evidence="14" id="KW-1185">Reference proteome</keyword>
<dbReference type="EMBL" id="PJRQ01000011">
    <property type="protein sequence ID" value="PLR18338.1"/>
    <property type="molecule type" value="Genomic_DNA"/>
</dbReference>
<dbReference type="SUPFAM" id="SSF55781">
    <property type="entry name" value="GAF domain-like"/>
    <property type="match status" value="1"/>
</dbReference>
<dbReference type="Gene3D" id="1.10.287.130">
    <property type="match status" value="1"/>
</dbReference>
<dbReference type="Gene3D" id="3.30.450.40">
    <property type="match status" value="1"/>
</dbReference>
<protein>
    <recommendedName>
        <fullName evidence="2">histidine kinase</fullName>
        <ecNumber evidence="2">2.7.13.3</ecNumber>
    </recommendedName>
</protein>
<dbReference type="SMART" id="SM00448">
    <property type="entry name" value="REC"/>
    <property type="match status" value="1"/>
</dbReference>
<feature type="domain" description="Histidine kinase" evidence="7">
    <location>
        <begin position="637"/>
        <end position="857"/>
    </location>
</feature>
<dbReference type="NCBIfam" id="TIGR00229">
    <property type="entry name" value="sensory_box"/>
    <property type="match status" value="3"/>
</dbReference>
<name>A0A2N5CWZ4_9CAUL</name>
<evidence type="ECO:0000259" key="7">
    <source>
        <dbReference type="PROSITE" id="PS50109"/>
    </source>
</evidence>
<dbReference type="PROSITE" id="PS50112">
    <property type="entry name" value="PAS"/>
    <property type="match status" value="1"/>
</dbReference>
<dbReference type="CDD" id="cd00082">
    <property type="entry name" value="HisKA"/>
    <property type="match status" value="1"/>
</dbReference>
<dbReference type="InterPro" id="IPR000700">
    <property type="entry name" value="PAS-assoc_C"/>
</dbReference>
<keyword evidence="4" id="KW-0808">Transferase</keyword>
<proteinExistence type="predicted"/>
<feature type="domain" description="PAS" evidence="9">
    <location>
        <begin position="346"/>
        <end position="417"/>
    </location>
</feature>
<dbReference type="InterPro" id="IPR036097">
    <property type="entry name" value="HisK_dim/P_sf"/>
</dbReference>
<dbReference type="PROSITE" id="PS50109">
    <property type="entry name" value="HIS_KIN"/>
    <property type="match status" value="1"/>
</dbReference>
<dbReference type="SUPFAM" id="SSF47384">
    <property type="entry name" value="Homodimeric domain of signal transducing histidine kinase"/>
    <property type="match status" value="1"/>
</dbReference>
<evidence type="ECO:0000259" key="10">
    <source>
        <dbReference type="PROSITE" id="PS50113"/>
    </source>
</evidence>
<dbReference type="Proteomes" id="UP000234483">
    <property type="component" value="Unassembled WGS sequence"/>
</dbReference>
<dbReference type="SUPFAM" id="SSF55874">
    <property type="entry name" value="ATPase domain of HSP90 chaperone/DNA topoisomerase II/histidine kinase"/>
    <property type="match status" value="1"/>
</dbReference>
<evidence type="ECO:0000256" key="4">
    <source>
        <dbReference type="ARBA" id="ARBA00022679"/>
    </source>
</evidence>
<dbReference type="InterPro" id="IPR001789">
    <property type="entry name" value="Sig_transdc_resp-reg_receiver"/>
</dbReference>
<dbReference type="InterPro" id="IPR036890">
    <property type="entry name" value="HATPase_C_sf"/>
</dbReference>
<dbReference type="InterPro" id="IPR013655">
    <property type="entry name" value="PAS_fold_3"/>
</dbReference>
<dbReference type="InterPro" id="IPR035965">
    <property type="entry name" value="PAS-like_dom_sf"/>
</dbReference>
<dbReference type="InterPro" id="IPR004358">
    <property type="entry name" value="Sig_transdc_His_kin-like_C"/>
</dbReference>
<dbReference type="PROSITE" id="PS50110">
    <property type="entry name" value="RESPONSE_REGULATORY"/>
    <property type="match status" value="1"/>
</dbReference>
<sequence>MDVMNADAEGLPRAASRQLQGGGAVGDLIRAYDWSEAGLGPIDAWPAELFTTVQTILSSRVPMVILWGGDGRLIYNEGYAEVCGPRHPAALGGKVLDIWPEARDFNQNVLDRGLAGEALHYAAQPLELWRLGRAEQVWMDLDYTPVRDEAGRPVGILAMVFDITQRVVAEQQLATSARLFGFLDQLGQAISAHNTADDILRVTTRMVGEHLGVSNCAYADMDADQDGFTIQGDWHDAASPSIVGHYSLADFGTLAVRELGAGRPLIVNDNLAELAPHEAKTFQDIGIAATICMPLVKAGRLVALMAIHHKVPHLWTNYELSVIRAVTERSWAHVERVGAEVALRRQEEQLRLATDAAEVGLWDVDVVNDTLYWPRRLKRMFGIVTDRPVSMADFYAGLHPDDLDATTKAYAAAADPAVRELYDVEYRTVGLDDGVVRWVAAKGRGVFDGDRCLRVIGTAIDVTARKADEQALQELNETLERRIVEGIAERRLLVDLVENTDAIIIVMDHGYRILAINRAGIQAFEDAYGARPKVGDNMLALIGDRPDDVAEVKAAWDRALAGEEYTDVRAFGSAEHQRRWFELTFRNYYDAEGDLAGAYQFVYDVTARVAEQRRLAEAEEQLRQSQKVEQLGQLTGGVAHDFNNLLTPIIGSLDMLGRRGLGTDREQRLIAGALQSAERARTLVQRLLAFARRQPLQPTAVDTASLVTGMGELVASTTGPQVRVVTDIAQGLPMAHGDPNQLEMAILNLSVNARDAMPDGGDLKISVAPATAGEKRPAGLAEGHYVKITVADTGAGMDAATIERAIEPFFSTKGVGKGTGLGLSMVHGLVQQLGGALEITSTVGSGTCVTLWLPASTASAPAVDLGETSPGLYVNRLGTVLLVDDEEVVRASTAHMLEEIGFQVIETGSAEHALAVVRERDDLALLVTDHLMPGMNGAQLVRAARLARPRLPALIISGYAEAEGVPLDMPRLTKPFRARELSDAIATLRI</sequence>
<dbReference type="SMART" id="SM00388">
    <property type="entry name" value="HisKA"/>
    <property type="match status" value="1"/>
</dbReference>
<feature type="domain" description="PAC" evidence="10">
    <location>
        <begin position="422"/>
        <end position="474"/>
    </location>
</feature>
<dbReference type="InterPro" id="IPR029016">
    <property type="entry name" value="GAF-like_dom_sf"/>
</dbReference>
<gene>
    <name evidence="11" type="ORF">C1707_15190</name>
    <name evidence="12" type="ORF">CFHF_06185</name>
</gene>
<evidence type="ECO:0000256" key="3">
    <source>
        <dbReference type="ARBA" id="ARBA00022553"/>
    </source>
</evidence>
<evidence type="ECO:0000259" key="9">
    <source>
        <dbReference type="PROSITE" id="PS50112"/>
    </source>
</evidence>
<evidence type="ECO:0000313" key="11">
    <source>
        <dbReference type="EMBL" id="AYV47497.1"/>
    </source>
</evidence>
<dbReference type="Pfam" id="PF01590">
    <property type="entry name" value="GAF"/>
    <property type="match status" value="1"/>
</dbReference>
<dbReference type="Pfam" id="PF08448">
    <property type="entry name" value="PAS_4"/>
    <property type="match status" value="2"/>
</dbReference>
<evidence type="ECO:0000313" key="13">
    <source>
        <dbReference type="Proteomes" id="UP000234483"/>
    </source>
</evidence>
<evidence type="ECO:0000256" key="2">
    <source>
        <dbReference type="ARBA" id="ARBA00012438"/>
    </source>
</evidence>
<dbReference type="Gene3D" id="3.30.450.20">
    <property type="entry name" value="PAS domain"/>
    <property type="match status" value="3"/>
</dbReference>
<keyword evidence="5 12" id="KW-0418">Kinase</keyword>
<organism evidence="12 13">
    <name type="scientific">Caulobacter flavus</name>
    <dbReference type="NCBI Taxonomy" id="1679497"/>
    <lineage>
        <taxon>Bacteria</taxon>
        <taxon>Pseudomonadati</taxon>
        <taxon>Pseudomonadota</taxon>
        <taxon>Alphaproteobacteria</taxon>
        <taxon>Caulobacterales</taxon>
        <taxon>Caulobacteraceae</taxon>
        <taxon>Caulobacter</taxon>
    </lineage>
</organism>
<dbReference type="InterPro" id="IPR011006">
    <property type="entry name" value="CheY-like_superfamily"/>
</dbReference>
<dbReference type="InterPro" id="IPR013656">
    <property type="entry name" value="PAS_4"/>
</dbReference>
<dbReference type="OrthoDB" id="7284568at2"/>
<dbReference type="SUPFAM" id="SSF52172">
    <property type="entry name" value="CheY-like"/>
    <property type="match status" value="1"/>
</dbReference>
<dbReference type="InterPro" id="IPR001610">
    <property type="entry name" value="PAC"/>
</dbReference>
<feature type="modified residue" description="4-aspartylphosphate" evidence="6">
    <location>
        <position position="929"/>
    </location>
</feature>
<dbReference type="InterPro" id="IPR003661">
    <property type="entry name" value="HisK_dim/P_dom"/>
</dbReference>
<dbReference type="SMART" id="SM00065">
    <property type="entry name" value="GAF"/>
    <property type="match status" value="1"/>
</dbReference>
<dbReference type="Pfam" id="PF00072">
    <property type="entry name" value="Response_reg"/>
    <property type="match status" value="1"/>
</dbReference>
<dbReference type="EC" id="2.7.13.3" evidence="2"/>
<reference evidence="11 14" key="2">
    <citation type="submission" date="2018-01" db="EMBL/GenBank/DDBJ databases">
        <title>Complete genome sequence of Caulobacter flavus RHGG3.</title>
        <authorList>
            <person name="Yang E."/>
        </authorList>
    </citation>
    <scope>NUCLEOTIDE SEQUENCE [LARGE SCALE GENOMIC DNA]</scope>
    <source>
        <strain evidence="11 14">RHGG3</strain>
    </source>
</reference>
<dbReference type="Gene3D" id="3.30.565.10">
    <property type="entry name" value="Histidine kinase-like ATPase, C-terminal domain"/>
    <property type="match status" value="1"/>
</dbReference>
<keyword evidence="3 6" id="KW-0597">Phosphoprotein</keyword>
<feature type="domain" description="Response regulatory" evidence="8">
    <location>
        <begin position="879"/>
        <end position="989"/>
    </location>
</feature>
<evidence type="ECO:0000256" key="5">
    <source>
        <dbReference type="ARBA" id="ARBA00022777"/>
    </source>
</evidence>
<dbReference type="Proteomes" id="UP000281192">
    <property type="component" value="Chromosome"/>
</dbReference>
<dbReference type="PANTHER" id="PTHR43065">
    <property type="entry name" value="SENSOR HISTIDINE KINASE"/>
    <property type="match status" value="1"/>
</dbReference>
<evidence type="ECO:0000259" key="8">
    <source>
        <dbReference type="PROSITE" id="PS50110"/>
    </source>
</evidence>